<feature type="region of interest" description="Disordered" evidence="1">
    <location>
        <begin position="1"/>
        <end position="22"/>
    </location>
</feature>
<dbReference type="Proteomes" id="UP000244005">
    <property type="component" value="Unassembled WGS sequence"/>
</dbReference>
<gene>
    <name evidence="2" type="ORF">MARPO_0033s0047</name>
</gene>
<sequence length="78" mass="8501">MKVEPQALENVGGPERTGTSNEPAIISCVPLVRSYSADELPISPYIHHERPQHGSGRSCIAALRVAKRARNGRYGFLS</sequence>
<accession>A0A2R6X699</accession>
<dbReference type="Gramene" id="Mp1g16130.1">
    <property type="protein sequence ID" value="Mp1g16130.1.cds1"/>
    <property type="gene ID" value="Mp1g16130"/>
</dbReference>
<proteinExistence type="predicted"/>
<evidence type="ECO:0000313" key="2">
    <source>
        <dbReference type="EMBL" id="PTQ41630.1"/>
    </source>
</evidence>
<protein>
    <submittedName>
        <fullName evidence="2">Uncharacterized protein</fullName>
    </submittedName>
</protein>
<evidence type="ECO:0000313" key="3">
    <source>
        <dbReference type="Proteomes" id="UP000244005"/>
    </source>
</evidence>
<name>A0A2R6X699_MARPO</name>
<dbReference type="AlphaFoldDB" id="A0A2R6X699"/>
<organism evidence="2 3">
    <name type="scientific">Marchantia polymorpha</name>
    <name type="common">Common liverwort</name>
    <name type="synonym">Marchantia aquatica</name>
    <dbReference type="NCBI Taxonomy" id="3197"/>
    <lineage>
        <taxon>Eukaryota</taxon>
        <taxon>Viridiplantae</taxon>
        <taxon>Streptophyta</taxon>
        <taxon>Embryophyta</taxon>
        <taxon>Marchantiophyta</taxon>
        <taxon>Marchantiopsida</taxon>
        <taxon>Marchantiidae</taxon>
        <taxon>Marchantiales</taxon>
        <taxon>Marchantiaceae</taxon>
        <taxon>Marchantia</taxon>
    </lineage>
</organism>
<evidence type="ECO:0000256" key="1">
    <source>
        <dbReference type="SAM" id="MobiDB-lite"/>
    </source>
</evidence>
<reference evidence="3" key="1">
    <citation type="journal article" date="2017" name="Cell">
        <title>Insights into land plant evolution garnered from the Marchantia polymorpha genome.</title>
        <authorList>
            <person name="Bowman J.L."/>
            <person name="Kohchi T."/>
            <person name="Yamato K.T."/>
            <person name="Jenkins J."/>
            <person name="Shu S."/>
            <person name="Ishizaki K."/>
            <person name="Yamaoka S."/>
            <person name="Nishihama R."/>
            <person name="Nakamura Y."/>
            <person name="Berger F."/>
            <person name="Adam C."/>
            <person name="Aki S.S."/>
            <person name="Althoff F."/>
            <person name="Araki T."/>
            <person name="Arteaga-Vazquez M.A."/>
            <person name="Balasubrmanian S."/>
            <person name="Barry K."/>
            <person name="Bauer D."/>
            <person name="Boehm C.R."/>
            <person name="Briginshaw L."/>
            <person name="Caballero-Perez J."/>
            <person name="Catarino B."/>
            <person name="Chen F."/>
            <person name="Chiyoda S."/>
            <person name="Chovatia M."/>
            <person name="Davies K.M."/>
            <person name="Delmans M."/>
            <person name="Demura T."/>
            <person name="Dierschke T."/>
            <person name="Dolan L."/>
            <person name="Dorantes-Acosta A.E."/>
            <person name="Eklund D.M."/>
            <person name="Florent S.N."/>
            <person name="Flores-Sandoval E."/>
            <person name="Fujiyama A."/>
            <person name="Fukuzawa H."/>
            <person name="Galik B."/>
            <person name="Grimanelli D."/>
            <person name="Grimwood J."/>
            <person name="Grossniklaus U."/>
            <person name="Hamada T."/>
            <person name="Haseloff J."/>
            <person name="Hetherington A.J."/>
            <person name="Higo A."/>
            <person name="Hirakawa Y."/>
            <person name="Hundley H.N."/>
            <person name="Ikeda Y."/>
            <person name="Inoue K."/>
            <person name="Inoue S.I."/>
            <person name="Ishida S."/>
            <person name="Jia Q."/>
            <person name="Kakita M."/>
            <person name="Kanazawa T."/>
            <person name="Kawai Y."/>
            <person name="Kawashima T."/>
            <person name="Kennedy M."/>
            <person name="Kinose K."/>
            <person name="Kinoshita T."/>
            <person name="Kohara Y."/>
            <person name="Koide E."/>
            <person name="Komatsu K."/>
            <person name="Kopischke S."/>
            <person name="Kubo M."/>
            <person name="Kyozuka J."/>
            <person name="Lagercrantz U."/>
            <person name="Lin S.S."/>
            <person name="Lindquist E."/>
            <person name="Lipzen A.M."/>
            <person name="Lu C.W."/>
            <person name="De Luna E."/>
            <person name="Martienssen R.A."/>
            <person name="Minamino N."/>
            <person name="Mizutani M."/>
            <person name="Mizutani M."/>
            <person name="Mochizuki N."/>
            <person name="Monte I."/>
            <person name="Mosher R."/>
            <person name="Nagasaki H."/>
            <person name="Nakagami H."/>
            <person name="Naramoto S."/>
            <person name="Nishitani K."/>
            <person name="Ohtani M."/>
            <person name="Okamoto T."/>
            <person name="Okumura M."/>
            <person name="Phillips J."/>
            <person name="Pollak B."/>
            <person name="Reinders A."/>
            <person name="Rovekamp M."/>
            <person name="Sano R."/>
            <person name="Sawa S."/>
            <person name="Schmid M.W."/>
            <person name="Shirakawa M."/>
            <person name="Solano R."/>
            <person name="Spunde A."/>
            <person name="Suetsugu N."/>
            <person name="Sugano S."/>
            <person name="Sugiyama A."/>
            <person name="Sun R."/>
            <person name="Suzuki Y."/>
            <person name="Takenaka M."/>
            <person name="Takezawa D."/>
            <person name="Tomogane H."/>
            <person name="Tsuzuki M."/>
            <person name="Ueda T."/>
            <person name="Umeda M."/>
            <person name="Ward J.M."/>
            <person name="Watanabe Y."/>
            <person name="Yazaki K."/>
            <person name="Yokoyama R."/>
            <person name="Yoshitake Y."/>
            <person name="Yotsui I."/>
            <person name="Zachgo S."/>
            <person name="Schmutz J."/>
        </authorList>
    </citation>
    <scope>NUCLEOTIDE SEQUENCE [LARGE SCALE GENOMIC DNA]</scope>
    <source>
        <strain evidence="3">Tak-1</strain>
    </source>
</reference>
<dbReference type="EMBL" id="KZ772705">
    <property type="protein sequence ID" value="PTQ41630.1"/>
    <property type="molecule type" value="Genomic_DNA"/>
</dbReference>
<keyword evidence="3" id="KW-1185">Reference proteome</keyword>